<keyword evidence="3" id="KW-1185">Reference proteome</keyword>
<evidence type="ECO:0000313" key="3">
    <source>
        <dbReference type="Proteomes" id="UP000660381"/>
    </source>
</evidence>
<organism evidence="2 3">
    <name type="scientific">Anabaena catenula FACHB-362</name>
    <dbReference type="NCBI Taxonomy" id="2692877"/>
    <lineage>
        <taxon>Bacteria</taxon>
        <taxon>Bacillati</taxon>
        <taxon>Cyanobacteriota</taxon>
        <taxon>Cyanophyceae</taxon>
        <taxon>Nostocales</taxon>
        <taxon>Nostocaceae</taxon>
        <taxon>Anabaena</taxon>
    </lineage>
</organism>
<dbReference type="RefSeq" id="WP_190908699.1">
    <property type="nucleotide sequence ID" value="NZ_JACJTQ010000051.1"/>
</dbReference>
<gene>
    <name evidence="2" type="ORF">H6G68_22835</name>
</gene>
<dbReference type="Proteomes" id="UP000660381">
    <property type="component" value="Unassembled WGS sequence"/>
</dbReference>
<keyword evidence="1" id="KW-1133">Transmembrane helix</keyword>
<reference evidence="2 3" key="1">
    <citation type="journal article" date="2020" name="ISME J.">
        <title>Comparative genomics reveals insights into cyanobacterial evolution and habitat adaptation.</title>
        <authorList>
            <person name="Chen M.Y."/>
            <person name="Teng W.K."/>
            <person name="Zhao L."/>
            <person name="Hu C.X."/>
            <person name="Zhou Y.K."/>
            <person name="Han B.P."/>
            <person name="Song L.R."/>
            <person name="Shu W.S."/>
        </authorList>
    </citation>
    <scope>NUCLEOTIDE SEQUENCE [LARGE SCALE GENOMIC DNA]</scope>
    <source>
        <strain evidence="2 3">FACHB-362</strain>
    </source>
</reference>
<proteinExistence type="predicted"/>
<dbReference type="EMBL" id="JACJTQ010000051">
    <property type="protein sequence ID" value="MBD2694547.1"/>
    <property type="molecule type" value="Genomic_DNA"/>
</dbReference>
<sequence>MIVQKKINSISLAIVTLFFNIVAIFIQDSYKMKAYAQACAKPVGIINSENIYKHIYTINMKNEEKILTKLGDKICEYDVLKTDSKKAQIKCLIESKNKVEEHLVKLFPKYRIVKLHHDMRIGANELCSDRGKINKKEWIPSHNPQHIMLISYILKNKPQNK</sequence>
<keyword evidence="1" id="KW-0812">Transmembrane</keyword>
<protein>
    <submittedName>
        <fullName evidence="2">Uncharacterized protein</fullName>
    </submittedName>
</protein>
<comment type="caution">
    <text evidence="2">The sequence shown here is derived from an EMBL/GenBank/DDBJ whole genome shotgun (WGS) entry which is preliminary data.</text>
</comment>
<accession>A0ABR8J851</accession>
<name>A0ABR8J851_9NOST</name>
<keyword evidence="1" id="KW-0472">Membrane</keyword>
<evidence type="ECO:0000313" key="2">
    <source>
        <dbReference type="EMBL" id="MBD2694547.1"/>
    </source>
</evidence>
<feature type="transmembrane region" description="Helical" evidence="1">
    <location>
        <begin position="7"/>
        <end position="26"/>
    </location>
</feature>
<evidence type="ECO:0000256" key="1">
    <source>
        <dbReference type="SAM" id="Phobius"/>
    </source>
</evidence>